<comment type="caution">
    <text evidence="1">The sequence shown here is derived from an EMBL/GenBank/DDBJ whole genome shotgun (WGS) entry which is preliminary data.</text>
</comment>
<evidence type="ECO:0000313" key="1">
    <source>
        <dbReference type="EMBL" id="MCG7948063.1"/>
    </source>
</evidence>
<protein>
    <submittedName>
        <fullName evidence="1">Uncharacterized protein</fullName>
    </submittedName>
</protein>
<name>A0A9E4T3B2_9GAMM</name>
<sequence length="71" mass="8001">MSDYIKKGERWFVKYPGATALTHVAIKDVTASTVLIKSVEDRFNLESRYAIADLEFIEKTGPFPPIGIPEE</sequence>
<proteinExistence type="predicted"/>
<organism evidence="1 2">
    <name type="scientific">Candidatus Thiodiazotropha taylori</name>
    <dbReference type="NCBI Taxonomy" id="2792791"/>
    <lineage>
        <taxon>Bacteria</taxon>
        <taxon>Pseudomonadati</taxon>
        <taxon>Pseudomonadota</taxon>
        <taxon>Gammaproteobacteria</taxon>
        <taxon>Chromatiales</taxon>
        <taxon>Sedimenticolaceae</taxon>
        <taxon>Candidatus Thiodiazotropha</taxon>
    </lineage>
</organism>
<reference evidence="1" key="1">
    <citation type="journal article" date="2021" name="Proc. Natl. Acad. Sci. U.S.A.">
        <title>Global biogeography of chemosynthetic symbionts reveals both localized and globally distributed symbiont groups. .</title>
        <authorList>
            <person name="Osvatic J.T."/>
            <person name="Wilkins L.G.E."/>
            <person name="Leibrecht L."/>
            <person name="Leray M."/>
            <person name="Zauner S."/>
            <person name="Polzin J."/>
            <person name="Camacho Y."/>
            <person name="Gros O."/>
            <person name="van Gils J.A."/>
            <person name="Eisen J.A."/>
            <person name="Petersen J.M."/>
            <person name="Yuen B."/>
        </authorList>
    </citation>
    <scope>NUCLEOTIDE SEQUENCE</scope>
    <source>
        <strain evidence="1">MAGclacostrist064TRANS</strain>
    </source>
</reference>
<dbReference type="Proteomes" id="UP000886667">
    <property type="component" value="Unassembled WGS sequence"/>
</dbReference>
<accession>A0A9E4T3B2</accession>
<dbReference type="AlphaFoldDB" id="A0A9E4T3B2"/>
<evidence type="ECO:0000313" key="2">
    <source>
        <dbReference type="Proteomes" id="UP000886667"/>
    </source>
</evidence>
<gene>
    <name evidence="1" type="ORF">JAZ07_17095</name>
</gene>
<dbReference type="EMBL" id="JAEPCM010000606">
    <property type="protein sequence ID" value="MCG7948063.1"/>
    <property type="molecule type" value="Genomic_DNA"/>
</dbReference>